<evidence type="ECO:0000313" key="7">
    <source>
        <dbReference type="EMBL" id="SER54488.1"/>
    </source>
</evidence>
<dbReference type="PRINTS" id="PR00143">
    <property type="entry name" value="CITRTSNTHASE"/>
</dbReference>
<name>A0A1H9Q249_9FIRM</name>
<dbReference type="InterPro" id="IPR024176">
    <property type="entry name" value="Citrate_synthase_bac-typ"/>
</dbReference>
<evidence type="ECO:0000313" key="8">
    <source>
        <dbReference type="Proteomes" id="UP000182471"/>
    </source>
</evidence>
<dbReference type="GO" id="GO:0005829">
    <property type="term" value="C:cytosol"/>
    <property type="evidence" value="ECO:0007669"/>
    <property type="project" value="TreeGrafter"/>
</dbReference>
<dbReference type="GO" id="GO:0006099">
    <property type="term" value="P:tricarboxylic acid cycle"/>
    <property type="evidence" value="ECO:0007669"/>
    <property type="project" value="UniProtKB-UniPathway"/>
</dbReference>
<dbReference type="Gene3D" id="1.10.230.10">
    <property type="entry name" value="Cytochrome P450-Terp, domain 2"/>
    <property type="match status" value="1"/>
</dbReference>
<protein>
    <recommendedName>
        <fullName evidence="5">Citrate synthase</fullName>
    </recommendedName>
</protein>
<evidence type="ECO:0000256" key="3">
    <source>
        <dbReference type="ARBA" id="ARBA00022679"/>
    </source>
</evidence>
<proteinExistence type="inferred from homology"/>
<dbReference type="CDD" id="cd06113">
    <property type="entry name" value="citrate_synt_like_1_2"/>
    <property type="match status" value="1"/>
</dbReference>
<dbReference type="InterPro" id="IPR016143">
    <property type="entry name" value="Citrate_synth-like_sm_a-sub"/>
</dbReference>
<comment type="pathway">
    <text evidence="1">Carbohydrate metabolism; tricarboxylic acid cycle.</text>
</comment>
<dbReference type="Proteomes" id="UP000182471">
    <property type="component" value="Unassembled WGS sequence"/>
</dbReference>
<sequence>MGTNQFYELNPTIEEYVTRCKKTSTIDLDLYSKYEVKRGLRDLNGRGVLVGLTEISDVCSTKKVDGKLVPTEGSLFYRGYNVFDIIKNQKDSNHFGYEECVYLLLFGELPTPQQLNEFATLLATYRTLPTNFVRDIIMKAPSKDMMNTLARSVLTLYSYDENADDTSLTNVLRQCLELISLFPQLSVYGYQAYNHYHEGQSLFIHLPREDYSTAENILHMLRPDSKFTPLEAKLLDIALILHMEHGGGNNSTFTTHLVSSSGTDTYSAIAAAIGSLKGPRHGGANIKVMGMFDDLKENVKDWNDDEAIADYLTRLLHKEAFDKQGLIYGMGHAVYSLSDPRAVIFRSFVERLSEEKGRSDEFKLYSIVERLAPQIISKERKIYKGVSPNVDFFSGFAYNMLDLPVELYTPIFAIARIAGWSAHRMDELIYNNKIMRPAYKYVGHHREYPTKRKPD</sequence>
<evidence type="ECO:0000256" key="6">
    <source>
        <dbReference type="PIRSR" id="PIRSR001369-1"/>
    </source>
</evidence>
<dbReference type="EMBL" id="FOGW01000005">
    <property type="protein sequence ID" value="SER54488.1"/>
    <property type="molecule type" value="Genomic_DNA"/>
</dbReference>
<comment type="catalytic activity">
    <reaction evidence="4">
        <text>oxaloacetate + acetyl-CoA + H2O = citrate + CoA + H(+)</text>
        <dbReference type="Rhea" id="RHEA:16845"/>
        <dbReference type="ChEBI" id="CHEBI:15377"/>
        <dbReference type="ChEBI" id="CHEBI:15378"/>
        <dbReference type="ChEBI" id="CHEBI:16452"/>
        <dbReference type="ChEBI" id="CHEBI:16947"/>
        <dbReference type="ChEBI" id="CHEBI:57287"/>
        <dbReference type="ChEBI" id="CHEBI:57288"/>
        <dbReference type="EC" id="2.3.3.16"/>
    </reaction>
</comment>
<dbReference type="InterPro" id="IPR036969">
    <property type="entry name" value="Citrate_synthase_sf"/>
</dbReference>
<accession>A0A1H9Q249</accession>
<keyword evidence="3 5" id="KW-0808">Transferase</keyword>
<comment type="similarity">
    <text evidence="2 5">Belongs to the citrate synthase family.</text>
</comment>
<organism evidence="7 8">
    <name type="scientific">Lachnobacterium bovis</name>
    <dbReference type="NCBI Taxonomy" id="140626"/>
    <lineage>
        <taxon>Bacteria</taxon>
        <taxon>Bacillati</taxon>
        <taxon>Bacillota</taxon>
        <taxon>Clostridia</taxon>
        <taxon>Lachnospirales</taxon>
        <taxon>Lachnospiraceae</taxon>
        <taxon>Lachnobacterium</taxon>
    </lineage>
</organism>
<keyword evidence="8" id="KW-1185">Reference proteome</keyword>
<feature type="active site" evidence="6">
    <location>
        <position position="332"/>
    </location>
</feature>
<reference evidence="8" key="1">
    <citation type="submission" date="2016-10" db="EMBL/GenBank/DDBJ databases">
        <authorList>
            <person name="Varghese N."/>
            <person name="Submissions S."/>
        </authorList>
    </citation>
    <scope>NUCLEOTIDE SEQUENCE [LARGE SCALE GENOMIC DNA]</scope>
    <source>
        <strain evidence="8">S1b</strain>
    </source>
</reference>
<dbReference type="Gene3D" id="1.10.580.10">
    <property type="entry name" value="Citrate Synthase, domain 1"/>
    <property type="match status" value="1"/>
</dbReference>
<evidence type="ECO:0000256" key="5">
    <source>
        <dbReference type="PIRNR" id="PIRNR001369"/>
    </source>
</evidence>
<gene>
    <name evidence="7" type="ORF">SAMN02910429_00417</name>
</gene>
<evidence type="ECO:0000256" key="2">
    <source>
        <dbReference type="ARBA" id="ARBA00010566"/>
    </source>
</evidence>
<evidence type="ECO:0000256" key="4">
    <source>
        <dbReference type="ARBA" id="ARBA00049288"/>
    </source>
</evidence>
<dbReference type="RefSeq" id="WP_022747873.1">
    <property type="nucleotide sequence ID" value="NZ_FOGW01000005.1"/>
</dbReference>
<dbReference type="GO" id="GO:0036440">
    <property type="term" value="F:citrate synthase activity"/>
    <property type="evidence" value="ECO:0007669"/>
    <property type="project" value="UniProtKB-EC"/>
</dbReference>
<dbReference type="UniPathway" id="UPA00223"/>
<dbReference type="Pfam" id="PF00285">
    <property type="entry name" value="Citrate_synt"/>
    <property type="match status" value="1"/>
</dbReference>
<evidence type="ECO:0000256" key="1">
    <source>
        <dbReference type="ARBA" id="ARBA00005163"/>
    </source>
</evidence>
<dbReference type="PANTHER" id="PTHR11739:SF4">
    <property type="entry name" value="CITRATE SYNTHASE, PEROXISOMAL"/>
    <property type="match status" value="1"/>
</dbReference>
<dbReference type="PIRSF" id="PIRSF001369">
    <property type="entry name" value="Citrate_synth"/>
    <property type="match status" value="1"/>
</dbReference>
<dbReference type="NCBIfam" id="NF010635">
    <property type="entry name" value="PRK14032.1"/>
    <property type="match status" value="1"/>
</dbReference>
<feature type="active site" evidence="6">
    <location>
        <position position="391"/>
    </location>
</feature>
<dbReference type="GO" id="GO:0005975">
    <property type="term" value="P:carbohydrate metabolic process"/>
    <property type="evidence" value="ECO:0007669"/>
    <property type="project" value="TreeGrafter"/>
</dbReference>
<dbReference type="SUPFAM" id="SSF48256">
    <property type="entry name" value="Citrate synthase"/>
    <property type="match status" value="1"/>
</dbReference>
<dbReference type="AlphaFoldDB" id="A0A1H9Q249"/>
<dbReference type="InterPro" id="IPR016142">
    <property type="entry name" value="Citrate_synth-like_lrg_a-sub"/>
</dbReference>
<dbReference type="PANTHER" id="PTHR11739">
    <property type="entry name" value="CITRATE SYNTHASE"/>
    <property type="match status" value="1"/>
</dbReference>
<dbReference type="InterPro" id="IPR002020">
    <property type="entry name" value="Citrate_synthase"/>
</dbReference>